<dbReference type="GeneID" id="65131088"/>
<name>A0A7M1RS56_9CAUD</name>
<evidence type="ECO:0000313" key="1">
    <source>
        <dbReference type="EMBL" id="QOR57158.1"/>
    </source>
</evidence>
<dbReference type="Proteomes" id="UP000593850">
    <property type="component" value="Segment"/>
</dbReference>
<organism evidence="1 2">
    <name type="scientific">uncultured phage cr4_1</name>
    <dbReference type="NCBI Taxonomy" id="2772084"/>
    <lineage>
        <taxon>Viruses</taxon>
        <taxon>Duplodnaviria</taxon>
        <taxon>Heunggongvirae</taxon>
        <taxon>Uroviricota</taxon>
        <taxon>Caudoviricetes</taxon>
        <taxon>Crassvirales</taxon>
        <taxon>Suoliviridae</taxon>
        <taxon>Loutivirinae</taxon>
        <taxon>Buorbuivirus</taxon>
        <taxon>Buorbuivirus hominis</taxon>
    </lineage>
</organism>
<dbReference type="KEGG" id="vg:65131088"/>
<evidence type="ECO:0000313" key="2">
    <source>
        <dbReference type="Proteomes" id="UP000593850"/>
    </source>
</evidence>
<dbReference type="RefSeq" id="YP_010112610.1">
    <property type="nucleotide sequence ID" value="NC_055893.1"/>
</dbReference>
<reference evidence="1 2" key="1">
    <citation type="submission" date="2020-07" db="EMBL/GenBank/DDBJ databases">
        <title>Taxonomic proposal: Crassvirales, a new order of highly abundant and diverse bacterial viruses.</title>
        <authorList>
            <person name="Shkoporov A.N."/>
            <person name="Stockdale S.R."/>
            <person name="Guerin E."/>
            <person name="Ross R.P."/>
            <person name="Hill C."/>
        </authorList>
    </citation>
    <scope>NUCLEOTIDE SEQUENCE [LARGE SCALE GENOMIC DNA]</scope>
</reference>
<sequence>MNKYILTGQRALIKLNTETLKVDSIGASYNVDYIWLIEEDGVITYFDKEYEVKAGNVVMLMYRIGDEEHGDIIVIDNKDLTNHYERRKKYYEEQKGREKAKDCCCDCECVSQSC</sequence>
<dbReference type="EMBL" id="MT774400">
    <property type="protein sequence ID" value="QOR57158.1"/>
    <property type="molecule type" value="Genomic_DNA"/>
</dbReference>
<accession>A0A7M1RS56</accession>
<proteinExistence type="predicted"/>
<keyword evidence="2" id="KW-1185">Reference proteome</keyword>
<protein>
    <submittedName>
        <fullName evidence="1">Transcription factor</fullName>
    </submittedName>
</protein>